<dbReference type="EMBL" id="JANPWB010000010">
    <property type="protein sequence ID" value="KAJ1135491.1"/>
    <property type="molecule type" value="Genomic_DNA"/>
</dbReference>
<feature type="compositionally biased region" description="Basic and acidic residues" evidence="2">
    <location>
        <begin position="11"/>
        <end position="20"/>
    </location>
</feature>
<reference evidence="4" key="1">
    <citation type="journal article" date="2022" name="bioRxiv">
        <title>Sequencing and chromosome-scale assembly of the giantPleurodeles waltlgenome.</title>
        <authorList>
            <person name="Brown T."/>
            <person name="Elewa A."/>
            <person name="Iarovenko S."/>
            <person name="Subramanian E."/>
            <person name="Araus A.J."/>
            <person name="Petzold A."/>
            <person name="Susuki M."/>
            <person name="Suzuki K.-i.T."/>
            <person name="Hayashi T."/>
            <person name="Toyoda A."/>
            <person name="Oliveira C."/>
            <person name="Osipova E."/>
            <person name="Leigh N.D."/>
            <person name="Simon A."/>
            <person name="Yun M.H."/>
        </authorList>
    </citation>
    <scope>NUCLEOTIDE SEQUENCE</scope>
    <source>
        <strain evidence="4">20211129_DDA</strain>
        <tissue evidence="4">Liver</tissue>
    </source>
</reference>
<feature type="region of interest" description="Disordered" evidence="2">
    <location>
        <begin position="638"/>
        <end position="734"/>
    </location>
</feature>
<dbReference type="Proteomes" id="UP001066276">
    <property type="component" value="Chromosome 6"/>
</dbReference>
<dbReference type="Pfam" id="PF10523">
    <property type="entry name" value="BEN"/>
    <property type="match status" value="1"/>
</dbReference>
<evidence type="ECO:0000313" key="4">
    <source>
        <dbReference type="EMBL" id="KAJ1135491.1"/>
    </source>
</evidence>
<proteinExistence type="predicted"/>
<dbReference type="Gene3D" id="1.10.10.2590">
    <property type="entry name" value="BEN domain"/>
    <property type="match status" value="1"/>
</dbReference>
<protein>
    <recommendedName>
        <fullName evidence="3">BEN domain-containing protein</fullName>
    </recommendedName>
</protein>
<gene>
    <name evidence="4" type="ORF">NDU88_001930</name>
</gene>
<feature type="coiled-coil region" evidence="1">
    <location>
        <begin position="313"/>
        <end position="375"/>
    </location>
</feature>
<dbReference type="GO" id="GO:0003677">
    <property type="term" value="F:DNA binding"/>
    <property type="evidence" value="ECO:0007669"/>
    <property type="project" value="InterPro"/>
</dbReference>
<dbReference type="AlphaFoldDB" id="A0AAV7Q7D6"/>
<sequence>MEEAICDVDEHDASKPHQRADVDMEATVPCTSNFQVHQDLDRAELQRYAVNIESASGHPQAVVGRSCHYGMNKEEDIKLRKRQKTFSGPQSHSLVNLSFPRRPSGQELPNLAFGKNLQGTNLDSRAENHHDVVRLAMNTDFGSTHPGPLTLHSNTSVQEQPGFSLDCSPQDVSKCTVRNNLSTQGSRTSRMQADHNSCMQGGRTIGLHSDHSNSILGSRTTGPHADHCSSSSQESKTTGLQANHINSNIHGGRKTGQQVDHNCSIQGSRVTGSQSNHNSNSSFQGSRVTGPQVDHSRSLIQGSRVTGLYAELVKELETQVTELRKLLASREEVSAQQERRIKELEQENEQLKTQMRTLEEQNDLLSSRNEEAAKASQARLLLGPGNSSIDVTDSNIQFLKGLIGFLETNVRSQVNGRVPLPPLVPAPEPKMPPTEVRVPPFHQQVSRAEQKPDHAEVQESSPVGTLRVSGVTGGFQYWMNTEESSGSPAGLNESCGLWEDTIQETLPDGTPAWASPVEENGRPKLELIPNSGVYITHHQLDDLSQISNEKPKLMTRRLLDYFFSRETLARSSATGQRIAHNNTTMEKPIRLPVAVVGAIKEYVTNVCGRGCNFNAVINSKCGTSRRAVKKMSIRIDWMEGGGQPCPRTEGLGKTRRQDQFRKPSVRGSRKKKKRKTWKQEGDGQNDRMTDIDDQNSGFQEETPMTGKEAQEREDSATSLEEHGLSRYGPAYKAG</sequence>
<feature type="compositionally biased region" description="Basic and acidic residues" evidence="2">
    <location>
        <begin position="708"/>
        <end position="724"/>
    </location>
</feature>
<evidence type="ECO:0000256" key="2">
    <source>
        <dbReference type="SAM" id="MobiDB-lite"/>
    </source>
</evidence>
<feature type="domain" description="BEN" evidence="3">
    <location>
        <begin position="530"/>
        <end position="628"/>
    </location>
</feature>
<feature type="compositionally biased region" description="Polar residues" evidence="2">
    <location>
        <begin position="85"/>
        <end position="96"/>
    </location>
</feature>
<evidence type="ECO:0000259" key="3">
    <source>
        <dbReference type="PROSITE" id="PS51457"/>
    </source>
</evidence>
<keyword evidence="5" id="KW-1185">Reference proteome</keyword>
<organism evidence="4 5">
    <name type="scientific">Pleurodeles waltl</name>
    <name type="common">Iberian ribbed newt</name>
    <dbReference type="NCBI Taxonomy" id="8319"/>
    <lineage>
        <taxon>Eukaryota</taxon>
        <taxon>Metazoa</taxon>
        <taxon>Chordata</taxon>
        <taxon>Craniata</taxon>
        <taxon>Vertebrata</taxon>
        <taxon>Euteleostomi</taxon>
        <taxon>Amphibia</taxon>
        <taxon>Batrachia</taxon>
        <taxon>Caudata</taxon>
        <taxon>Salamandroidea</taxon>
        <taxon>Salamandridae</taxon>
        <taxon>Pleurodelinae</taxon>
        <taxon>Pleurodeles</taxon>
    </lineage>
</organism>
<feature type="compositionally biased region" description="Basic residues" evidence="2">
    <location>
        <begin position="663"/>
        <end position="676"/>
    </location>
</feature>
<feature type="region of interest" description="Disordered" evidence="2">
    <location>
        <begin position="202"/>
        <end position="239"/>
    </location>
</feature>
<evidence type="ECO:0000256" key="1">
    <source>
        <dbReference type="SAM" id="Coils"/>
    </source>
</evidence>
<feature type="region of interest" description="Disordered" evidence="2">
    <location>
        <begin position="266"/>
        <end position="295"/>
    </location>
</feature>
<evidence type="ECO:0000313" key="5">
    <source>
        <dbReference type="Proteomes" id="UP001066276"/>
    </source>
</evidence>
<feature type="compositionally biased region" description="Basic and acidic residues" evidence="2">
    <location>
        <begin position="677"/>
        <end position="690"/>
    </location>
</feature>
<feature type="compositionally biased region" description="Polar residues" evidence="2">
    <location>
        <begin position="228"/>
        <end position="239"/>
    </location>
</feature>
<comment type="caution">
    <text evidence="4">The sequence shown here is derived from an EMBL/GenBank/DDBJ whole genome shotgun (WGS) entry which is preliminary data.</text>
</comment>
<dbReference type="SMART" id="SM01025">
    <property type="entry name" value="BEN"/>
    <property type="match status" value="1"/>
</dbReference>
<feature type="region of interest" description="Disordered" evidence="2">
    <location>
        <begin position="1"/>
        <end position="20"/>
    </location>
</feature>
<feature type="compositionally biased region" description="Polar residues" evidence="2">
    <location>
        <begin position="212"/>
        <end position="221"/>
    </location>
</feature>
<feature type="compositionally biased region" description="Basic and acidic residues" evidence="2">
    <location>
        <begin position="650"/>
        <end position="661"/>
    </location>
</feature>
<name>A0AAV7Q7D6_PLEWA</name>
<feature type="compositionally biased region" description="Low complexity" evidence="2">
    <location>
        <begin position="272"/>
        <end position="286"/>
    </location>
</feature>
<dbReference type="InterPro" id="IPR018379">
    <property type="entry name" value="BEN_domain"/>
</dbReference>
<dbReference type="PROSITE" id="PS51457">
    <property type="entry name" value="BEN"/>
    <property type="match status" value="1"/>
</dbReference>
<accession>A0AAV7Q7D6</accession>
<feature type="compositionally biased region" description="Acidic residues" evidence="2">
    <location>
        <begin position="1"/>
        <end position="10"/>
    </location>
</feature>
<feature type="region of interest" description="Disordered" evidence="2">
    <location>
        <begin position="83"/>
        <end position="103"/>
    </location>
</feature>
<keyword evidence="1" id="KW-0175">Coiled coil</keyword>